<protein>
    <submittedName>
        <fullName evidence="2">Uncharacterized protein</fullName>
    </submittedName>
</protein>
<proteinExistence type="predicted"/>
<evidence type="ECO:0000313" key="3">
    <source>
        <dbReference type="Proteomes" id="UP000272778"/>
    </source>
</evidence>
<evidence type="ECO:0000313" key="2">
    <source>
        <dbReference type="EMBL" id="RQH05791.1"/>
    </source>
</evidence>
<reference evidence="2 3" key="1">
    <citation type="submission" date="2018-11" db="EMBL/GenBank/DDBJ databases">
        <title>Paraburkholderia sp. DHOA04, isolated from soil.</title>
        <authorList>
            <person name="Gao Z.-H."/>
            <person name="Qiu L.-H."/>
            <person name="Fu J.-C."/>
        </authorList>
    </citation>
    <scope>NUCLEOTIDE SEQUENCE [LARGE SCALE GENOMIC DNA]</scope>
    <source>
        <strain evidence="2 3">DHOA04</strain>
    </source>
</reference>
<dbReference type="EMBL" id="RQIS01000009">
    <property type="protein sequence ID" value="RQH05791.1"/>
    <property type="molecule type" value="Genomic_DNA"/>
</dbReference>
<sequence length="137" mass="15042">MTCPIVSMLKRLLCIIGFAGLMAACSHDGPDNLVGTWGESIQGQIYPVLKIEKTSGRYVLYTNANGHWYRASEYMYVATKADLEQLLHRPVRSSVTGLKGGVAAVFMVPAGWVEGTFATHTGFFAVTWFGPIELIRI</sequence>
<organism evidence="2 3">
    <name type="scientific">Paraburkholderia dinghuensis</name>
    <dbReference type="NCBI Taxonomy" id="2305225"/>
    <lineage>
        <taxon>Bacteria</taxon>
        <taxon>Pseudomonadati</taxon>
        <taxon>Pseudomonadota</taxon>
        <taxon>Betaproteobacteria</taxon>
        <taxon>Burkholderiales</taxon>
        <taxon>Burkholderiaceae</taxon>
        <taxon>Paraburkholderia</taxon>
    </lineage>
</organism>
<name>A0A3N6N535_9BURK</name>
<keyword evidence="3" id="KW-1185">Reference proteome</keyword>
<accession>A0A3N6N535</accession>
<dbReference type="Proteomes" id="UP000272778">
    <property type="component" value="Unassembled WGS sequence"/>
</dbReference>
<gene>
    <name evidence="2" type="ORF">D1Y85_14360</name>
</gene>
<feature type="signal peptide" evidence="1">
    <location>
        <begin position="1"/>
        <end position="23"/>
    </location>
</feature>
<keyword evidence="1" id="KW-0732">Signal</keyword>
<feature type="chain" id="PRO_5018127569" evidence="1">
    <location>
        <begin position="24"/>
        <end position="137"/>
    </location>
</feature>
<evidence type="ECO:0000256" key="1">
    <source>
        <dbReference type="SAM" id="SignalP"/>
    </source>
</evidence>
<dbReference type="AlphaFoldDB" id="A0A3N6N535"/>
<comment type="caution">
    <text evidence="2">The sequence shown here is derived from an EMBL/GenBank/DDBJ whole genome shotgun (WGS) entry which is preliminary data.</text>
</comment>